<keyword evidence="3" id="KW-1185">Reference proteome</keyword>
<dbReference type="Proteomes" id="UP001432027">
    <property type="component" value="Unassembled WGS sequence"/>
</dbReference>
<feature type="compositionally biased region" description="Acidic residues" evidence="1">
    <location>
        <begin position="124"/>
        <end position="136"/>
    </location>
</feature>
<feature type="region of interest" description="Disordered" evidence="1">
    <location>
        <begin position="112"/>
        <end position="136"/>
    </location>
</feature>
<name>A0AAV5SFI8_9BILA</name>
<proteinExistence type="predicted"/>
<gene>
    <name evidence="2" type="ORF">PENTCL1PPCAC_4282</name>
</gene>
<evidence type="ECO:0000256" key="1">
    <source>
        <dbReference type="SAM" id="MobiDB-lite"/>
    </source>
</evidence>
<feature type="non-terminal residue" evidence="2">
    <location>
        <position position="1"/>
    </location>
</feature>
<evidence type="ECO:0000313" key="3">
    <source>
        <dbReference type="Proteomes" id="UP001432027"/>
    </source>
</evidence>
<evidence type="ECO:0000313" key="2">
    <source>
        <dbReference type="EMBL" id="GMS82107.1"/>
    </source>
</evidence>
<sequence>PITVPVDALDVVVERGLESVKLSHGVVEYLEGVGQRGGHGARQPHVLELRPDLQQTATIKQISPPPVPLPISVEGRSSSVHVVVRGEERAAMHTQRLTDSESVSRSRARFSGFRMISTKTEMGGSEEEDGEGTSEA</sequence>
<dbReference type="EMBL" id="BTSX01000001">
    <property type="protein sequence ID" value="GMS82107.1"/>
    <property type="molecule type" value="Genomic_DNA"/>
</dbReference>
<comment type="caution">
    <text evidence="2">The sequence shown here is derived from an EMBL/GenBank/DDBJ whole genome shotgun (WGS) entry which is preliminary data.</text>
</comment>
<organism evidence="2 3">
    <name type="scientific">Pristionchus entomophagus</name>
    <dbReference type="NCBI Taxonomy" id="358040"/>
    <lineage>
        <taxon>Eukaryota</taxon>
        <taxon>Metazoa</taxon>
        <taxon>Ecdysozoa</taxon>
        <taxon>Nematoda</taxon>
        <taxon>Chromadorea</taxon>
        <taxon>Rhabditida</taxon>
        <taxon>Rhabditina</taxon>
        <taxon>Diplogasteromorpha</taxon>
        <taxon>Diplogasteroidea</taxon>
        <taxon>Neodiplogasteridae</taxon>
        <taxon>Pristionchus</taxon>
    </lineage>
</organism>
<protein>
    <submittedName>
        <fullName evidence="2">Uncharacterized protein</fullName>
    </submittedName>
</protein>
<feature type="non-terminal residue" evidence="2">
    <location>
        <position position="136"/>
    </location>
</feature>
<dbReference type="AlphaFoldDB" id="A0AAV5SFI8"/>
<accession>A0AAV5SFI8</accession>
<reference evidence="2" key="1">
    <citation type="submission" date="2023-10" db="EMBL/GenBank/DDBJ databases">
        <title>Genome assembly of Pristionchus species.</title>
        <authorList>
            <person name="Yoshida K."/>
            <person name="Sommer R.J."/>
        </authorList>
    </citation>
    <scope>NUCLEOTIDE SEQUENCE</scope>
    <source>
        <strain evidence="2">RS0144</strain>
    </source>
</reference>